<reference evidence="2 3" key="1">
    <citation type="submission" date="2021-06" db="EMBL/GenBank/DDBJ databases">
        <authorList>
            <person name="Palmer J.M."/>
        </authorList>
    </citation>
    <scope>NUCLEOTIDE SEQUENCE [LARGE SCALE GENOMIC DNA]</scope>
    <source>
        <strain evidence="2 3">AS_MEX2019</strain>
        <tissue evidence="2">Muscle</tissue>
    </source>
</reference>
<feature type="transmembrane region" description="Helical" evidence="1">
    <location>
        <begin position="77"/>
        <end position="98"/>
    </location>
</feature>
<sequence>MLCECDAGFSCVHFLIAHALCLPMLELYLIQDKIKLRREACRMLSFYQCVLQVHKLSVPPCHSSLSCPPPCPCCVCVVSFSLCMYVFVCVCVCVCFLLPAPLRKAKFVESPRIPQSQLGSPTHTSATTKNTDLDTYCPGESSHELGPPPSVDEAANTLMTRLGFLLGDKVSEGPAGTQYSMEEPEARQVEVTVRNTSETQWFIHIDSALPKGAKDKATAT</sequence>
<comment type="caution">
    <text evidence="2">The sequence shown here is derived from an EMBL/GenBank/DDBJ whole genome shotgun (WGS) entry which is preliminary data.</text>
</comment>
<dbReference type="EMBL" id="JAHRIP010076411">
    <property type="protein sequence ID" value="MEQ2311102.1"/>
    <property type="molecule type" value="Genomic_DNA"/>
</dbReference>
<evidence type="ECO:0000313" key="2">
    <source>
        <dbReference type="EMBL" id="MEQ2311102.1"/>
    </source>
</evidence>
<organism evidence="2 3">
    <name type="scientific">Ameca splendens</name>
    <dbReference type="NCBI Taxonomy" id="208324"/>
    <lineage>
        <taxon>Eukaryota</taxon>
        <taxon>Metazoa</taxon>
        <taxon>Chordata</taxon>
        <taxon>Craniata</taxon>
        <taxon>Vertebrata</taxon>
        <taxon>Euteleostomi</taxon>
        <taxon>Actinopterygii</taxon>
        <taxon>Neopterygii</taxon>
        <taxon>Teleostei</taxon>
        <taxon>Neoteleostei</taxon>
        <taxon>Acanthomorphata</taxon>
        <taxon>Ovalentaria</taxon>
        <taxon>Atherinomorphae</taxon>
        <taxon>Cyprinodontiformes</taxon>
        <taxon>Goodeidae</taxon>
        <taxon>Ameca</taxon>
    </lineage>
</organism>
<name>A0ABV0ZZ50_9TELE</name>
<keyword evidence="3" id="KW-1185">Reference proteome</keyword>
<dbReference type="Proteomes" id="UP001469553">
    <property type="component" value="Unassembled WGS sequence"/>
</dbReference>
<keyword evidence="1" id="KW-1133">Transmembrane helix</keyword>
<protein>
    <submittedName>
        <fullName evidence="2">Uncharacterized protein</fullName>
    </submittedName>
</protein>
<evidence type="ECO:0000256" key="1">
    <source>
        <dbReference type="SAM" id="Phobius"/>
    </source>
</evidence>
<keyword evidence="1" id="KW-0472">Membrane</keyword>
<proteinExistence type="predicted"/>
<gene>
    <name evidence="2" type="ORF">AMECASPLE_016245</name>
</gene>
<evidence type="ECO:0000313" key="3">
    <source>
        <dbReference type="Proteomes" id="UP001469553"/>
    </source>
</evidence>
<accession>A0ABV0ZZ50</accession>
<keyword evidence="1" id="KW-0812">Transmembrane</keyword>